<evidence type="ECO:0000313" key="5">
    <source>
        <dbReference type="EMBL" id="ACF49480.1"/>
    </source>
</evidence>
<dbReference type="GO" id="GO:0016887">
    <property type="term" value="F:ATP hydrolysis activity"/>
    <property type="evidence" value="ECO:0007669"/>
    <property type="project" value="InterPro"/>
</dbReference>
<dbReference type="Pfam" id="PF00004">
    <property type="entry name" value="AAA"/>
    <property type="match status" value="1"/>
</dbReference>
<dbReference type="PANTHER" id="PTHR23073">
    <property type="entry name" value="26S PROTEASOME REGULATORY SUBUNIT"/>
    <property type="match status" value="1"/>
</dbReference>
<proteinExistence type="predicted"/>
<dbReference type="InterPro" id="IPR027417">
    <property type="entry name" value="P-loop_NTPase"/>
</dbReference>
<keyword evidence="1" id="KW-0547">Nucleotide-binding</keyword>
<dbReference type="AlphaFoldDB" id="B5ACH6"/>
<feature type="region of interest" description="Disordered" evidence="3">
    <location>
        <begin position="283"/>
        <end position="332"/>
    </location>
</feature>
<sequence length="332" mass="37483">NIEPRKGAKTDRDDDNTTPKRLQRHLKPQEKEIKDKQNSFKREILQPKKKLNEYNVLPRTAANSKKQSTKNTGIVKSSTGSNDNIKIRSTLDRELEKPASSVARKRNSKSLVDILTPKNNESMPSKHKKPDKTYANIGEMDKQKQETREAIEQPIKHFDMYKQNQNDPPRGGIRHHPPGNGKTRPVKAGANGSKANVNREASNQFRQNQPGETPRIVRDIFHMAREKAPADEIDATATKRSDAQNGAKRELQHIQLELLNQNEAFDQTNNGKVIIATAGAECGTTQPRTATPEDKIDSPELRDKRERRRSITTIAGNMSRSPEIDNNSLNVR</sequence>
<name>B5ACH6_TRIVC</name>
<dbReference type="SMR" id="B5ACH6"/>
<feature type="region of interest" description="Disordered" evidence="3">
    <location>
        <begin position="1"/>
        <end position="194"/>
    </location>
</feature>
<feature type="non-terminal residue" evidence="5">
    <location>
        <position position="332"/>
    </location>
</feature>
<feature type="compositionally biased region" description="Basic and acidic residues" evidence="3">
    <location>
        <begin position="291"/>
        <end position="304"/>
    </location>
</feature>
<evidence type="ECO:0000256" key="3">
    <source>
        <dbReference type="SAM" id="MobiDB-lite"/>
    </source>
</evidence>
<feature type="compositionally biased region" description="Basic and acidic residues" evidence="3">
    <location>
        <begin position="139"/>
        <end position="160"/>
    </location>
</feature>
<dbReference type="EMBL" id="EU836237">
    <property type="protein sequence ID" value="ACF49480.1"/>
    <property type="molecule type" value="Genomic_DNA"/>
</dbReference>
<evidence type="ECO:0000256" key="1">
    <source>
        <dbReference type="ARBA" id="ARBA00022741"/>
    </source>
</evidence>
<accession>B5ACH6</accession>
<dbReference type="GO" id="GO:0005524">
    <property type="term" value="F:ATP binding"/>
    <property type="evidence" value="ECO:0007669"/>
    <property type="project" value="UniProtKB-KW"/>
</dbReference>
<feature type="compositionally biased region" description="Polar residues" evidence="3">
    <location>
        <begin position="311"/>
        <end position="332"/>
    </location>
</feature>
<dbReference type="InterPro" id="IPR003959">
    <property type="entry name" value="ATPase_AAA_core"/>
</dbReference>
<dbReference type="InterPro" id="IPR012340">
    <property type="entry name" value="NA-bd_OB-fold"/>
</dbReference>
<feature type="non-terminal residue" evidence="5">
    <location>
        <position position="1"/>
    </location>
</feature>
<dbReference type="Gene3D" id="3.40.50.300">
    <property type="entry name" value="P-loop containing nucleotide triphosphate hydrolases"/>
    <property type="match status" value="1"/>
</dbReference>
<dbReference type="InterPro" id="IPR050221">
    <property type="entry name" value="26S_Proteasome_ATPase"/>
</dbReference>
<dbReference type="Gene3D" id="2.40.50.140">
    <property type="entry name" value="Nucleic acid-binding proteins"/>
    <property type="match status" value="1"/>
</dbReference>
<feature type="compositionally biased region" description="Basic and acidic residues" evidence="3">
    <location>
        <begin position="85"/>
        <end position="97"/>
    </location>
</feature>
<feature type="compositionally biased region" description="Polar residues" evidence="3">
    <location>
        <begin position="61"/>
        <end position="84"/>
    </location>
</feature>
<reference evidence="5" key="1">
    <citation type="submission" date="2008-06" db="EMBL/GenBank/DDBJ databases">
        <title>Molecular characterization of 26S proteasome regulatory subunit 6B gene in dermatophyte pathogen Trichophyton verrucosum.</title>
        <authorList>
            <person name="Naeimi B."/>
            <person name="Zaini F."/>
            <person name="Noorbakhsh F."/>
            <person name="Safari M.R."/>
            <person name="Rezaie S."/>
        </authorList>
    </citation>
    <scope>NUCLEOTIDE SEQUENCE</scope>
</reference>
<feature type="domain" description="ATPase AAA-type core" evidence="4">
    <location>
        <begin position="177"/>
        <end position="278"/>
    </location>
</feature>
<dbReference type="GO" id="GO:0000502">
    <property type="term" value="C:proteasome complex"/>
    <property type="evidence" value="ECO:0007669"/>
    <property type="project" value="UniProtKB-KW"/>
</dbReference>
<keyword evidence="2" id="KW-0067">ATP-binding</keyword>
<protein>
    <submittedName>
        <fullName evidence="5">26S proteasome regulatory subunit 6B</fullName>
    </submittedName>
</protein>
<evidence type="ECO:0000259" key="4">
    <source>
        <dbReference type="Pfam" id="PF00004"/>
    </source>
</evidence>
<feature type="compositionally biased region" description="Basic and acidic residues" evidence="3">
    <location>
        <begin position="27"/>
        <end position="52"/>
    </location>
</feature>
<dbReference type="SUPFAM" id="SSF52540">
    <property type="entry name" value="P-loop containing nucleoside triphosphate hydrolases"/>
    <property type="match status" value="1"/>
</dbReference>
<organism evidence="5">
    <name type="scientific">Trichophyton verrucosum</name>
    <name type="common">Cattle ringworm fungus</name>
    <dbReference type="NCBI Taxonomy" id="63417"/>
    <lineage>
        <taxon>Eukaryota</taxon>
        <taxon>Fungi</taxon>
        <taxon>Dikarya</taxon>
        <taxon>Ascomycota</taxon>
        <taxon>Pezizomycotina</taxon>
        <taxon>Eurotiomycetes</taxon>
        <taxon>Eurotiomycetidae</taxon>
        <taxon>Onygenales</taxon>
        <taxon>Arthrodermataceae</taxon>
        <taxon>Trichophyton</taxon>
    </lineage>
</organism>
<keyword evidence="5" id="KW-0647">Proteasome</keyword>
<feature type="compositionally biased region" description="Basic and acidic residues" evidence="3">
    <location>
        <begin position="1"/>
        <end position="18"/>
    </location>
</feature>
<evidence type="ECO:0000256" key="2">
    <source>
        <dbReference type="ARBA" id="ARBA00022840"/>
    </source>
</evidence>